<feature type="signal peptide" evidence="2">
    <location>
        <begin position="1"/>
        <end position="23"/>
    </location>
</feature>
<feature type="region of interest" description="Disordered" evidence="1">
    <location>
        <begin position="284"/>
        <end position="309"/>
    </location>
</feature>
<dbReference type="Proteomes" id="UP000007494">
    <property type="component" value="Chromosome VIII"/>
</dbReference>
<sequence>MRLFSFGSKICLVFHFVGVAVLGDVAENPEKPVAGAQEESHSLGTSTDELRLQLLEALVKNPLRELPGAEEALFLQLDELARTGQGRAVLANESLVRVMGSRAMALGFLETISAGFRVELPKLPLVCADIITRIDDIISYLRSREHHFRVKRWSEKALHGLRIFGKAVGNITPVAAAAKALGLKADKLLPPVDRQTLERLFHVLEREISVPLARFGAIMEVEMRTANPETANHYAEVLEKLKRVSMAVDACMAFTLLGIYRNDKNASPTQLVFPEVETTVNEILPHSEAGNTGKEKREAEGDGEAAERS</sequence>
<protein>
    <submittedName>
        <fullName evidence="3">Uncharacterized protein</fullName>
    </submittedName>
</protein>
<dbReference type="GeneID" id="13443682"/>
<evidence type="ECO:0000313" key="3">
    <source>
        <dbReference type="EMBL" id="CBZ53956.1"/>
    </source>
</evidence>
<keyword evidence="5" id="KW-1185">Reference proteome</keyword>
<keyword evidence="2" id="KW-0732">Signal</keyword>
<name>F0VJP5_NEOCL</name>
<reference evidence="4" key="4">
    <citation type="journal article" date="2015" name="PLoS ONE">
        <title>Comprehensive Evaluation of Toxoplasma gondii VEG and Neospora caninum LIV Genomes with Tachyzoite Stage Transcriptome and Proteome Defines Novel Transcript Features.</title>
        <authorList>
            <person name="Ramaprasad A."/>
            <person name="Mourier T."/>
            <person name="Naeem R."/>
            <person name="Malas T.B."/>
            <person name="Moussa E."/>
            <person name="Panigrahi A."/>
            <person name="Vermont S.J."/>
            <person name="Otto T.D."/>
            <person name="Wastling J."/>
            <person name="Pain A."/>
        </authorList>
    </citation>
    <scope>NUCLEOTIDE SEQUENCE</scope>
    <source>
        <strain evidence="4">Liverpool</strain>
    </source>
</reference>
<gene>
    <name evidence="4" type="ORF">BN1204_037380</name>
    <name evidence="3" type="ORF">NCLIV_037380</name>
</gene>
<reference evidence="3" key="2">
    <citation type="submission" date="2011-03" db="EMBL/GenBank/DDBJ databases">
        <title>Comparative genomics and transcriptomics of Neospora caninum and Toxoplasma gondii.</title>
        <authorList>
            <person name="Reid A.J."/>
            <person name="Sohal A."/>
            <person name="Harris D."/>
            <person name="Quail M."/>
            <person name="Sanders M."/>
            <person name="Berriman M."/>
            <person name="Wastling J.M."/>
            <person name="Pain A."/>
        </authorList>
    </citation>
    <scope>NUCLEOTIDE SEQUENCE</scope>
    <source>
        <strain evidence="3">Liverpool</strain>
    </source>
</reference>
<feature type="chain" id="PRO_5007655129" evidence="2">
    <location>
        <begin position="24"/>
        <end position="309"/>
    </location>
</feature>
<evidence type="ECO:0000313" key="5">
    <source>
        <dbReference type="Proteomes" id="UP000007494"/>
    </source>
</evidence>
<proteinExistence type="predicted"/>
<evidence type="ECO:0000256" key="1">
    <source>
        <dbReference type="SAM" id="MobiDB-lite"/>
    </source>
</evidence>
<dbReference type="InParanoid" id="F0VJP5"/>
<organism evidence="3 5">
    <name type="scientific">Neospora caninum (strain Liverpool)</name>
    <dbReference type="NCBI Taxonomy" id="572307"/>
    <lineage>
        <taxon>Eukaryota</taxon>
        <taxon>Sar</taxon>
        <taxon>Alveolata</taxon>
        <taxon>Apicomplexa</taxon>
        <taxon>Conoidasida</taxon>
        <taxon>Coccidia</taxon>
        <taxon>Eucoccidiorida</taxon>
        <taxon>Eimeriorina</taxon>
        <taxon>Sarcocystidae</taxon>
        <taxon>Neospora</taxon>
    </lineage>
</organism>
<dbReference type="VEuPathDB" id="ToxoDB:NCLIV_037380"/>
<dbReference type="AlphaFoldDB" id="F0VJP5"/>
<dbReference type="eggNOG" id="ENOG502QZFA">
    <property type="taxonomic scope" value="Eukaryota"/>
</dbReference>
<reference evidence="5" key="3">
    <citation type="journal article" date="2012" name="PLoS Pathog.">
        <title>Comparative genomics of the apicomplexan parasites Toxoplasma gondii and Neospora caninum: Coccidia differing in host range and transmission strategy.</title>
        <authorList>
            <person name="Reid A.J."/>
            <person name="Vermont S.J."/>
            <person name="Cotton J.A."/>
            <person name="Harris D."/>
            <person name="Hill-Cawthorne G.A."/>
            <person name="Konen-Waisman S."/>
            <person name="Latham S.M."/>
            <person name="Mourier T."/>
            <person name="Norton R."/>
            <person name="Quail M.A."/>
            <person name="Sanders M."/>
            <person name="Shanmugam D."/>
            <person name="Sohal A."/>
            <person name="Wasmuth J.D."/>
            <person name="Brunk B."/>
            <person name="Grigg M.E."/>
            <person name="Howard J.C."/>
            <person name="Parkinson J."/>
            <person name="Roos D.S."/>
            <person name="Trees A.J."/>
            <person name="Berriman M."/>
            <person name="Pain A."/>
            <person name="Wastling J.M."/>
        </authorList>
    </citation>
    <scope>NUCLEOTIDE SEQUENCE [LARGE SCALE GENOMIC DNA]</scope>
    <source>
        <strain evidence="5">Liverpool</strain>
    </source>
</reference>
<accession>F0VJP5</accession>
<dbReference type="EMBL" id="LN714483">
    <property type="protein sequence ID" value="CEL67957.1"/>
    <property type="molecule type" value="Genomic_DNA"/>
</dbReference>
<dbReference type="OMA" id="DACMAFT"/>
<dbReference type="RefSeq" id="XP_003883988.1">
    <property type="nucleotide sequence ID" value="XM_003883939.1"/>
</dbReference>
<reference evidence="3" key="1">
    <citation type="submission" date="2011-02" db="EMBL/GenBank/DDBJ databases">
        <authorList>
            <person name="Aslett M."/>
        </authorList>
    </citation>
    <scope>NUCLEOTIDE SEQUENCE</scope>
    <source>
        <strain evidence="3">Liverpool</strain>
    </source>
</reference>
<evidence type="ECO:0000313" key="4">
    <source>
        <dbReference type="EMBL" id="CEL67957.1"/>
    </source>
</evidence>
<evidence type="ECO:0000256" key="2">
    <source>
        <dbReference type="SAM" id="SignalP"/>
    </source>
</evidence>
<dbReference type="OrthoDB" id="331719at2759"/>
<feature type="compositionally biased region" description="Basic and acidic residues" evidence="1">
    <location>
        <begin position="293"/>
        <end position="309"/>
    </location>
</feature>
<dbReference type="EMBL" id="FR823390">
    <property type="protein sequence ID" value="CBZ53956.1"/>
    <property type="molecule type" value="Genomic_DNA"/>
</dbReference>